<keyword evidence="3" id="KW-1185">Reference proteome</keyword>
<feature type="compositionally biased region" description="Polar residues" evidence="1">
    <location>
        <begin position="140"/>
        <end position="151"/>
    </location>
</feature>
<evidence type="ECO:0000313" key="3">
    <source>
        <dbReference type="Proteomes" id="UP000801492"/>
    </source>
</evidence>
<comment type="caution">
    <text evidence="2">The sequence shown here is derived from an EMBL/GenBank/DDBJ whole genome shotgun (WGS) entry which is preliminary data.</text>
</comment>
<proteinExistence type="predicted"/>
<dbReference type="AlphaFoldDB" id="A0A8K0CGL8"/>
<reference evidence="2" key="1">
    <citation type="submission" date="2019-08" db="EMBL/GenBank/DDBJ databases">
        <title>The genome of the North American firefly Photinus pyralis.</title>
        <authorList>
            <consortium name="Photinus pyralis genome working group"/>
            <person name="Fallon T.R."/>
            <person name="Sander Lower S.E."/>
            <person name="Weng J.-K."/>
        </authorList>
    </citation>
    <scope>NUCLEOTIDE SEQUENCE</scope>
    <source>
        <strain evidence="2">TRF0915ILg1</strain>
        <tissue evidence="2">Whole body</tissue>
    </source>
</reference>
<dbReference type="Proteomes" id="UP000801492">
    <property type="component" value="Unassembled WGS sequence"/>
</dbReference>
<accession>A0A8K0CGL8</accession>
<gene>
    <name evidence="2" type="ORF">ILUMI_21990</name>
</gene>
<sequence length="269" mass="29942">MPGAPVSEDEMVRPYVRKTKQGQWTQENMKIATEKVLTKQVTIRKAAEIYNNRGGQQTMDRKTEMKLANRLTYLAGRGFGISQKAVRKYAFEFVERQFKQAWNQAATVGNAIKAFEKTGIFPLNAYALPDQKFIGDTLDQDGNTPESNNEQPLDGTLPSVDDTQSPTCSKQLTNERSDSIDVRHAVKEIVPPPVKGPTVSKKLRKLTKPILHLTSPQSGRGAGPKARVHIDLYQQPRRGILMGRRGTSASALIMSHQDILIPVTECSKL</sequence>
<dbReference type="EMBL" id="VTPC01090217">
    <property type="protein sequence ID" value="KAF2884163.1"/>
    <property type="molecule type" value="Genomic_DNA"/>
</dbReference>
<feature type="region of interest" description="Disordered" evidence="1">
    <location>
        <begin position="136"/>
        <end position="177"/>
    </location>
</feature>
<name>A0A8K0CGL8_IGNLU</name>
<evidence type="ECO:0000256" key="1">
    <source>
        <dbReference type="SAM" id="MobiDB-lite"/>
    </source>
</evidence>
<evidence type="ECO:0000313" key="2">
    <source>
        <dbReference type="EMBL" id="KAF2884163.1"/>
    </source>
</evidence>
<protein>
    <submittedName>
        <fullName evidence="2">Uncharacterized protein</fullName>
    </submittedName>
</protein>
<organism evidence="2 3">
    <name type="scientific">Ignelater luminosus</name>
    <name type="common">Cucubano</name>
    <name type="synonym">Pyrophorus luminosus</name>
    <dbReference type="NCBI Taxonomy" id="2038154"/>
    <lineage>
        <taxon>Eukaryota</taxon>
        <taxon>Metazoa</taxon>
        <taxon>Ecdysozoa</taxon>
        <taxon>Arthropoda</taxon>
        <taxon>Hexapoda</taxon>
        <taxon>Insecta</taxon>
        <taxon>Pterygota</taxon>
        <taxon>Neoptera</taxon>
        <taxon>Endopterygota</taxon>
        <taxon>Coleoptera</taxon>
        <taxon>Polyphaga</taxon>
        <taxon>Elateriformia</taxon>
        <taxon>Elateroidea</taxon>
        <taxon>Elateridae</taxon>
        <taxon>Agrypninae</taxon>
        <taxon>Pyrophorini</taxon>
        <taxon>Ignelater</taxon>
    </lineage>
</organism>
<feature type="compositionally biased region" description="Polar residues" evidence="1">
    <location>
        <begin position="161"/>
        <end position="172"/>
    </location>
</feature>